<evidence type="ECO:0000313" key="1">
    <source>
        <dbReference type="EMBL" id="KAF2177334.1"/>
    </source>
</evidence>
<dbReference type="EMBL" id="ML994689">
    <property type="protein sequence ID" value="KAF2177334.1"/>
    <property type="molecule type" value="Genomic_DNA"/>
</dbReference>
<dbReference type="Pfam" id="PF15891">
    <property type="entry name" value="Nuc_deoxyri_tr2"/>
    <property type="match status" value="1"/>
</dbReference>
<dbReference type="Gene3D" id="3.40.50.450">
    <property type="match status" value="1"/>
</dbReference>
<dbReference type="Proteomes" id="UP000800200">
    <property type="component" value="Unassembled WGS sequence"/>
</dbReference>
<sequence>MWELDYPDEADIIALYFQANTISPISLLELGAYSKSRKIVVCCPEGFRRRGNI</sequence>
<accession>A0A6A6DCU0</accession>
<name>A0A6A6DCU0_9PEZI</name>
<dbReference type="InterPro" id="IPR039470">
    <property type="entry name" value="Nuc_deoxyri_tr2"/>
</dbReference>
<protein>
    <submittedName>
        <fullName evidence="1">Uncharacterized protein</fullName>
    </submittedName>
</protein>
<proteinExistence type="predicted"/>
<organism evidence="1 2">
    <name type="scientific">Zopfia rhizophila CBS 207.26</name>
    <dbReference type="NCBI Taxonomy" id="1314779"/>
    <lineage>
        <taxon>Eukaryota</taxon>
        <taxon>Fungi</taxon>
        <taxon>Dikarya</taxon>
        <taxon>Ascomycota</taxon>
        <taxon>Pezizomycotina</taxon>
        <taxon>Dothideomycetes</taxon>
        <taxon>Dothideomycetes incertae sedis</taxon>
        <taxon>Zopfiaceae</taxon>
        <taxon>Zopfia</taxon>
    </lineage>
</organism>
<gene>
    <name evidence="1" type="ORF">K469DRAFT_809236</name>
</gene>
<dbReference type="AlphaFoldDB" id="A0A6A6DCU0"/>
<keyword evidence="2" id="KW-1185">Reference proteome</keyword>
<reference evidence="1" key="1">
    <citation type="journal article" date="2020" name="Stud. Mycol.">
        <title>101 Dothideomycetes genomes: a test case for predicting lifestyles and emergence of pathogens.</title>
        <authorList>
            <person name="Haridas S."/>
            <person name="Albert R."/>
            <person name="Binder M."/>
            <person name="Bloem J."/>
            <person name="Labutti K."/>
            <person name="Salamov A."/>
            <person name="Andreopoulos B."/>
            <person name="Baker S."/>
            <person name="Barry K."/>
            <person name="Bills G."/>
            <person name="Bluhm B."/>
            <person name="Cannon C."/>
            <person name="Castanera R."/>
            <person name="Culley D."/>
            <person name="Daum C."/>
            <person name="Ezra D."/>
            <person name="Gonzalez J."/>
            <person name="Henrissat B."/>
            <person name="Kuo A."/>
            <person name="Liang C."/>
            <person name="Lipzen A."/>
            <person name="Lutzoni F."/>
            <person name="Magnuson J."/>
            <person name="Mondo S."/>
            <person name="Nolan M."/>
            <person name="Ohm R."/>
            <person name="Pangilinan J."/>
            <person name="Park H.-J."/>
            <person name="Ramirez L."/>
            <person name="Alfaro M."/>
            <person name="Sun H."/>
            <person name="Tritt A."/>
            <person name="Yoshinaga Y."/>
            <person name="Zwiers L.-H."/>
            <person name="Turgeon B."/>
            <person name="Goodwin S."/>
            <person name="Spatafora J."/>
            <person name="Crous P."/>
            <person name="Grigoriev I."/>
        </authorList>
    </citation>
    <scope>NUCLEOTIDE SEQUENCE</scope>
    <source>
        <strain evidence="1">CBS 207.26</strain>
    </source>
</reference>
<evidence type="ECO:0000313" key="2">
    <source>
        <dbReference type="Proteomes" id="UP000800200"/>
    </source>
</evidence>
<dbReference type="OrthoDB" id="2893324at2759"/>